<feature type="transmembrane region" description="Helical" evidence="1">
    <location>
        <begin position="162"/>
        <end position="185"/>
    </location>
</feature>
<dbReference type="Pfam" id="PF01757">
    <property type="entry name" value="Acyl_transf_3"/>
    <property type="match status" value="1"/>
</dbReference>
<name>A0A939S751_9MICO</name>
<feature type="transmembrane region" description="Helical" evidence="1">
    <location>
        <begin position="256"/>
        <end position="278"/>
    </location>
</feature>
<feature type="transmembrane region" description="Helical" evidence="1">
    <location>
        <begin position="230"/>
        <end position="249"/>
    </location>
</feature>
<dbReference type="GO" id="GO:0009103">
    <property type="term" value="P:lipopolysaccharide biosynthetic process"/>
    <property type="evidence" value="ECO:0007669"/>
    <property type="project" value="TreeGrafter"/>
</dbReference>
<keyword evidence="4" id="KW-0012">Acyltransferase</keyword>
<dbReference type="Proteomes" id="UP000664382">
    <property type="component" value="Unassembled WGS sequence"/>
</dbReference>
<accession>A0A939S751</accession>
<gene>
    <name evidence="4" type="ORF">J4H92_01445</name>
</gene>
<proteinExistence type="predicted"/>
<feature type="transmembrane region" description="Helical" evidence="1">
    <location>
        <begin position="317"/>
        <end position="338"/>
    </location>
</feature>
<organism evidence="4 5">
    <name type="scientific">Leucobacter weissii</name>
    <dbReference type="NCBI Taxonomy" id="1983706"/>
    <lineage>
        <taxon>Bacteria</taxon>
        <taxon>Bacillati</taxon>
        <taxon>Actinomycetota</taxon>
        <taxon>Actinomycetes</taxon>
        <taxon>Micrococcales</taxon>
        <taxon>Microbacteriaceae</taxon>
        <taxon>Leucobacter</taxon>
    </lineage>
</organism>
<dbReference type="AlphaFoldDB" id="A0A939S751"/>
<feature type="transmembrane region" description="Helical" evidence="1">
    <location>
        <begin position="197"/>
        <end position="218"/>
    </location>
</feature>
<feature type="transmembrane region" description="Helical" evidence="1">
    <location>
        <begin position="384"/>
        <end position="404"/>
    </location>
</feature>
<keyword evidence="4" id="KW-0808">Transferase</keyword>
<dbReference type="PANTHER" id="PTHR23028:SF53">
    <property type="entry name" value="ACYL_TRANSF_3 DOMAIN-CONTAINING PROTEIN"/>
    <property type="match status" value="1"/>
</dbReference>
<evidence type="ECO:0000259" key="3">
    <source>
        <dbReference type="Pfam" id="PF19040"/>
    </source>
</evidence>
<dbReference type="GO" id="GO:0016747">
    <property type="term" value="F:acyltransferase activity, transferring groups other than amino-acyl groups"/>
    <property type="evidence" value="ECO:0007669"/>
    <property type="project" value="InterPro"/>
</dbReference>
<feature type="transmembrane region" description="Helical" evidence="1">
    <location>
        <begin position="344"/>
        <end position="363"/>
    </location>
</feature>
<feature type="domain" description="SGNH" evidence="3">
    <location>
        <begin position="492"/>
        <end position="696"/>
    </location>
</feature>
<dbReference type="InterPro" id="IPR050879">
    <property type="entry name" value="Acyltransferase_3"/>
</dbReference>
<evidence type="ECO:0000313" key="5">
    <source>
        <dbReference type="Proteomes" id="UP000664382"/>
    </source>
</evidence>
<reference evidence="4" key="1">
    <citation type="submission" date="2021-03" db="EMBL/GenBank/DDBJ databases">
        <title>Leucobacter chromiisoli sp. nov., isolated from chromium-containing soil of chemical plant.</title>
        <authorList>
            <person name="Xu Z."/>
        </authorList>
    </citation>
    <scope>NUCLEOTIDE SEQUENCE</scope>
    <source>
        <strain evidence="4">S27</strain>
    </source>
</reference>
<dbReference type="EMBL" id="JAGDYM010000003">
    <property type="protein sequence ID" value="MBO1900611.1"/>
    <property type="molecule type" value="Genomic_DNA"/>
</dbReference>
<feature type="transmembrane region" description="Helical" evidence="1">
    <location>
        <begin position="284"/>
        <end position="305"/>
    </location>
</feature>
<keyword evidence="5" id="KW-1185">Reference proteome</keyword>
<dbReference type="InterPro" id="IPR043968">
    <property type="entry name" value="SGNH"/>
</dbReference>
<keyword evidence="1" id="KW-1133">Transmembrane helix</keyword>
<keyword evidence="1" id="KW-0812">Transmembrane</keyword>
<evidence type="ECO:0000259" key="2">
    <source>
        <dbReference type="Pfam" id="PF01757"/>
    </source>
</evidence>
<keyword evidence="1" id="KW-0472">Membrane</keyword>
<protein>
    <submittedName>
        <fullName evidence="4">Acyltransferase</fullName>
    </submittedName>
</protein>
<dbReference type="PANTHER" id="PTHR23028">
    <property type="entry name" value="ACETYLTRANSFERASE"/>
    <property type="match status" value="1"/>
</dbReference>
<evidence type="ECO:0000313" key="4">
    <source>
        <dbReference type="EMBL" id="MBO1900611.1"/>
    </source>
</evidence>
<feature type="domain" description="Acyltransferase 3" evidence="2">
    <location>
        <begin position="25"/>
        <end position="364"/>
    </location>
</feature>
<feature type="transmembrane region" description="Helical" evidence="1">
    <location>
        <begin position="95"/>
        <end position="117"/>
    </location>
</feature>
<dbReference type="GO" id="GO:0016020">
    <property type="term" value="C:membrane"/>
    <property type="evidence" value="ECO:0007669"/>
    <property type="project" value="TreeGrafter"/>
</dbReference>
<dbReference type="RefSeq" id="WP_208095250.1">
    <property type="nucleotide sequence ID" value="NZ_JAGDYM010000003.1"/>
</dbReference>
<comment type="caution">
    <text evidence="4">The sequence shown here is derived from an EMBL/GenBank/DDBJ whole genome shotgun (WGS) entry which is preliminary data.</text>
</comment>
<dbReference type="Pfam" id="PF19040">
    <property type="entry name" value="SGNH"/>
    <property type="match status" value="1"/>
</dbReference>
<evidence type="ECO:0000256" key="1">
    <source>
        <dbReference type="SAM" id="Phobius"/>
    </source>
</evidence>
<sequence>MSRTAVSDGARKRTRPPRSRSAYMHEIDGVRGIALTLVVLFHVFGNGRVSGGVDVFLVLSAFFLTRKLLGYLDGAAPAASPRERRGWLGAHYLRVATRLLPSAMIVLAGVLVATWLWTPVTRHAQTLAEVLASALYYENWELIFSQLGYEAAGPASSPLQHFWSLSVQGQFFIVWPLLAFALFAILRRSRPGLRGAFLAVTALATAASFAWAVSLVSVDQEVAYFDSFSRFWELGAGALMAFVPGRLAARPWVRETLTWVGLAMIVASGFLFDGASVFPGIPTLWPVLATALVLFGASREVAAGFSSAVLSTAPVRFLARIAYQLYLWHWPVLIFYIQHRGHDAVGWRGALVVLGASVVLAVLTERVTSAALLSRLAGRGALRAIAVPLVPLLLVAGTAVWWGAAVRAAGQGSDGTGPELSAAHVGALALTDPDPTEFAGAGGSVTGSTNDPDVEFLPRLEAAYLDRAAIYRQGCVQTNREEPGSEQVLVCDNDHYGDRRTIVLTGGSYAAQWHPALREIAEQQGWRLVVIEKNGCRLRSDSTRADCAEWNRNVIPVIASYEPDAVITLGTGIQLNRESPERIMQAELDPIRELGELGIPVIGIRATPKFPFVVPDCLAEHDNDIAACSYPRAEIFDPHIFEGQGLELPDNLSFVDLSDGLCGPTLCEPVVGNVLVYRDAGHMTATYAATLAPALEAAMREAAPQLF</sequence>
<dbReference type="InterPro" id="IPR002656">
    <property type="entry name" value="Acyl_transf_3_dom"/>
</dbReference>